<dbReference type="Pfam" id="PF12680">
    <property type="entry name" value="SnoaL_2"/>
    <property type="match status" value="1"/>
</dbReference>
<dbReference type="OrthoDB" id="2820488at2759"/>
<proteinExistence type="predicted"/>
<accession>A0A5M3Z668</accession>
<reference evidence="2 3" key="1">
    <citation type="submission" date="2020-01" db="EMBL/GenBank/DDBJ databases">
        <title>Aspergillus terreus IFO 6365 whole genome shotgun sequence.</title>
        <authorList>
            <person name="Kanamasa S."/>
            <person name="Takahashi H."/>
        </authorList>
    </citation>
    <scope>NUCLEOTIDE SEQUENCE [LARGE SCALE GENOMIC DNA]</scope>
    <source>
        <strain evidence="2 3">IFO 6365</strain>
    </source>
</reference>
<dbReference type="InterPro" id="IPR037401">
    <property type="entry name" value="SnoaL-like"/>
</dbReference>
<evidence type="ECO:0000313" key="3">
    <source>
        <dbReference type="Proteomes" id="UP000452235"/>
    </source>
</evidence>
<keyword evidence="3" id="KW-1185">Reference proteome</keyword>
<feature type="domain" description="SnoaL-like" evidence="1">
    <location>
        <begin position="25"/>
        <end position="107"/>
    </location>
</feature>
<evidence type="ECO:0000259" key="1">
    <source>
        <dbReference type="Pfam" id="PF12680"/>
    </source>
</evidence>
<name>A0A5M3Z668_ASPTE</name>
<dbReference type="InterPro" id="IPR032710">
    <property type="entry name" value="NTF2-like_dom_sf"/>
</dbReference>
<organism evidence="2 3">
    <name type="scientific">Aspergillus terreus</name>
    <dbReference type="NCBI Taxonomy" id="33178"/>
    <lineage>
        <taxon>Eukaryota</taxon>
        <taxon>Fungi</taxon>
        <taxon>Dikarya</taxon>
        <taxon>Ascomycota</taxon>
        <taxon>Pezizomycotina</taxon>
        <taxon>Eurotiomycetes</taxon>
        <taxon>Eurotiomycetidae</taxon>
        <taxon>Eurotiales</taxon>
        <taxon>Aspergillaceae</taxon>
        <taxon>Aspergillus</taxon>
        <taxon>Aspergillus subgen. Circumdati</taxon>
    </lineage>
</organism>
<dbReference type="EMBL" id="BLJY01000007">
    <property type="protein sequence ID" value="GFF17884.1"/>
    <property type="molecule type" value="Genomic_DNA"/>
</dbReference>
<dbReference type="Proteomes" id="UP000452235">
    <property type="component" value="Unassembled WGS sequence"/>
</dbReference>
<evidence type="ECO:0000313" key="2">
    <source>
        <dbReference type="EMBL" id="GFF17884.1"/>
    </source>
</evidence>
<sequence>MDVSAPRPPPHHGPEKIKKCRALIELFLETFKYKNYKRTRELVHPDYIQHNVDVGTGVDSIIEFSEKTWKEHGKMPELIYKRILVDGDYAVVHLKVEVGPHGTKALEYLRYQNGQFTEHWEVVAPIPPPEEHKNSNDVF</sequence>
<dbReference type="Gene3D" id="3.10.450.50">
    <property type="match status" value="1"/>
</dbReference>
<comment type="caution">
    <text evidence="2">The sequence shown here is derived from an EMBL/GenBank/DDBJ whole genome shotgun (WGS) entry which is preliminary data.</text>
</comment>
<dbReference type="AlphaFoldDB" id="A0A5M3Z668"/>
<protein>
    <recommendedName>
        <fullName evidence="1">SnoaL-like domain-containing protein</fullName>
    </recommendedName>
</protein>
<dbReference type="SUPFAM" id="SSF54427">
    <property type="entry name" value="NTF2-like"/>
    <property type="match status" value="1"/>
</dbReference>
<gene>
    <name evidence="2" type="ORF">ATEIFO6365_0007043300</name>
</gene>